<evidence type="ECO:0000313" key="2">
    <source>
        <dbReference type="EMBL" id="EDW11682.1"/>
    </source>
</evidence>
<dbReference type="HOGENOM" id="CLU_109095_0_0_1"/>
<feature type="region of interest" description="Disordered" evidence="1">
    <location>
        <begin position="66"/>
        <end position="105"/>
    </location>
</feature>
<dbReference type="AlphaFoldDB" id="B4KKV2"/>
<dbReference type="InParanoid" id="B4KKV2"/>
<dbReference type="OMA" id="AGCNANK"/>
<sequence>MSPLKVLQANFHYATNLNICAAIRSIRPLLKSPIAQVIISFVVGYYATTKIAQVYILYRTHAGSSQAKLDDESSQENYTQDSQEGQESQEDQHSPALNEAPLPNAPDTLRLTRLQLMAYDGMREGEPVYTALNGNIYDLSPSRETFLKPGPYSLLAGNNANQVLNITCGSMGVSTADLIQRWERSLNAEFQIIGQLIDSDDDSDSDELL</sequence>
<dbReference type="Gene3D" id="3.10.120.10">
    <property type="entry name" value="Cytochrome b5-like heme/steroid binding domain"/>
    <property type="match status" value="1"/>
</dbReference>
<protein>
    <recommendedName>
        <fullName evidence="4">Cytochrome b5 heme-binding domain-containing protein</fullName>
    </recommendedName>
</protein>
<evidence type="ECO:0000256" key="1">
    <source>
        <dbReference type="SAM" id="MobiDB-lite"/>
    </source>
</evidence>
<reference evidence="2 3" key="1">
    <citation type="journal article" date="2007" name="Nature">
        <title>Evolution of genes and genomes on the Drosophila phylogeny.</title>
        <authorList>
            <consortium name="Drosophila 12 Genomes Consortium"/>
            <person name="Clark A.G."/>
            <person name="Eisen M.B."/>
            <person name="Smith D.R."/>
            <person name="Bergman C.M."/>
            <person name="Oliver B."/>
            <person name="Markow T.A."/>
            <person name="Kaufman T.C."/>
            <person name="Kellis M."/>
            <person name="Gelbart W."/>
            <person name="Iyer V.N."/>
            <person name="Pollard D.A."/>
            <person name="Sackton T.B."/>
            <person name="Larracuente A.M."/>
            <person name="Singh N.D."/>
            <person name="Abad J.P."/>
            <person name="Abt D.N."/>
            <person name="Adryan B."/>
            <person name="Aguade M."/>
            <person name="Akashi H."/>
            <person name="Anderson W.W."/>
            <person name="Aquadro C.F."/>
            <person name="Ardell D.H."/>
            <person name="Arguello R."/>
            <person name="Artieri C.G."/>
            <person name="Barbash D.A."/>
            <person name="Barker D."/>
            <person name="Barsanti P."/>
            <person name="Batterham P."/>
            <person name="Batzoglou S."/>
            <person name="Begun D."/>
            <person name="Bhutkar A."/>
            <person name="Blanco E."/>
            <person name="Bosak S.A."/>
            <person name="Bradley R.K."/>
            <person name="Brand A.D."/>
            <person name="Brent M.R."/>
            <person name="Brooks A.N."/>
            <person name="Brown R.H."/>
            <person name="Butlin R.K."/>
            <person name="Caggese C."/>
            <person name="Calvi B.R."/>
            <person name="Bernardo de Carvalho A."/>
            <person name="Caspi A."/>
            <person name="Castrezana S."/>
            <person name="Celniker S.E."/>
            <person name="Chang J.L."/>
            <person name="Chapple C."/>
            <person name="Chatterji S."/>
            <person name="Chinwalla A."/>
            <person name="Civetta A."/>
            <person name="Clifton S.W."/>
            <person name="Comeron J.M."/>
            <person name="Costello J.C."/>
            <person name="Coyne J.A."/>
            <person name="Daub J."/>
            <person name="David R.G."/>
            <person name="Delcher A.L."/>
            <person name="Delehaunty K."/>
            <person name="Do C.B."/>
            <person name="Ebling H."/>
            <person name="Edwards K."/>
            <person name="Eickbush T."/>
            <person name="Evans J.D."/>
            <person name="Filipski A."/>
            <person name="Findeiss S."/>
            <person name="Freyhult E."/>
            <person name="Fulton L."/>
            <person name="Fulton R."/>
            <person name="Garcia A.C."/>
            <person name="Gardiner A."/>
            <person name="Garfield D.A."/>
            <person name="Garvin B.E."/>
            <person name="Gibson G."/>
            <person name="Gilbert D."/>
            <person name="Gnerre S."/>
            <person name="Godfrey J."/>
            <person name="Good R."/>
            <person name="Gotea V."/>
            <person name="Gravely B."/>
            <person name="Greenberg A.J."/>
            <person name="Griffiths-Jones S."/>
            <person name="Gross S."/>
            <person name="Guigo R."/>
            <person name="Gustafson E.A."/>
            <person name="Haerty W."/>
            <person name="Hahn M.W."/>
            <person name="Halligan D.L."/>
            <person name="Halpern A.L."/>
            <person name="Halter G.M."/>
            <person name="Han M.V."/>
            <person name="Heger A."/>
            <person name="Hillier L."/>
            <person name="Hinrichs A.S."/>
            <person name="Holmes I."/>
            <person name="Hoskins R.A."/>
            <person name="Hubisz M.J."/>
            <person name="Hultmark D."/>
            <person name="Huntley M.A."/>
            <person name="Jaffe D.B."/>
            <person name="Jagadeeshan S."/>
            <person name="Jeck W.R."/>
            <person name="Johnson J."/>
            <person name="Jones C.D."/>
            <person name="Jordan W.C."/>
            <person name="Karpen G.H."/>
            <person name="Kataoka E."/>
            <person name="Keightley P.D."/>
            <person name="Kheradpour P."/>
            <person name="Kirkness E.F."/>
            <person name="Koerich L.B."/>
            <person name="Kristiansen K."/>
            <person name="Kudrna D."/>
            <person name="Kulathinal R.J."/>
            <person name="Kumar S."/>
            <person name="Kwok R."/>
            <person name="Lander E."/>
            <person name="Langley C.H."/>
            <person name="Lapoint R."/>
            <person name="Lazzaro B.P."/>
            <person name="Lee S.J."/>
            <person name="Levesque L."/>
            <person name="Li R."/>
            <person name="Lin C.F."/>
            <person name="Lin M.F."/>
            <person name="Lindblad-Toh K."/>
            <person name="Llopart A."/>
            <person name="Long M."/>
            <person name="Low L."/>
            <person name="Lozovsky E."/>
            <person name="Lu J."/>
            <person name="Luo M."/>
            <person name="Machado C.A."/>
            <person name="Makalowski W."/>
            <person name="Marzo M."/>
            <person name="Matsuda M."/>
            <person name="Matzkin L."/>
            <person name="McAllister B."/>
            <person name="McBride C.S."/>
            <person name="McKernan B."/>
            <person name="McKernan K."/>
            <person name="Mendez-Lago M."/>
            <person name="Minx P."/>
            <person name="Mollenhauer M.U."/>
            <person name="Montooth K."/>
            <person name="Mount S.M."/>
            <person name="Mu X."/>
            <person name="Myers E."/>
            <person name="Negre B."/>
            <person name="Newfeld S."/>
            <person name="Nielsen R."/>
            <person name="Noor M.A."/>
            <person name="O'Grady P."/>
            <person name="Pachter L."/>
            <person name="Papaceit M."/>
            <person name="Parisi M.J."/>
            <person name="Parisi M."/>
            <person name="Parts L."/>
            <person name="Pedersen J.S."/>
            <person name="Pesole G."/>
            <person name="Phillippy A.M."/>
            <person name="Ponting C.P."/>
            <person name="Pop M."/>
            <person name="Porcelli D."/>
            <person name="Powell J.R."/>
            <person name="Prohaska S."/>
            <person name="Pruitt K."/>
            <person name="Puig M."/>
            <person name="Quesneville H."/>
            <person name="Ram K.R."/>
            <person name="Rand D."/>
            <person name="Rasmussen M.D."/>
            <person name="Reed L.K."/>
            <person name="Reenan R."/>
            <person name="Reily A."/>
            <person name="Remington K.A."/>
            <person name="Rieger T.T."/>
            <person name="Ritchie M.G."/>
            <person name="Robin C."/>
            <person name="Rogers Y.H."/>
            <person name="Rohde C."/>
            <person name="Rozas J."/>
            <person name="Rubenfield M.J."/>
            <person name="Ruiz A."/>
            <person name="Russo S."/>
            <person name="Salzberg S.L."/>
            <person name="Sanchez-Gracia A."/>
            <person name="Saranga D.J."/>
            <person name="Sato H."/>
            <person name="Schaeffer S.W."/>
            <person name="Schatz M.C."/>
            <person name="Schlenke T."/>
            <person name="Schwartz R."/>
            <person name="Segarra C."/>
            <person name="Singh R.S."/>
            <person name="Sirot L."/>
            <person name="Sirota M."/>
            <person name="Sisneros N.B."/>
            <person name="Smith C.D."/>
            <person name="Smith T.F."/>
            <person name="Spieth J."/>
            <person name="Stage D.E."/>
            <person name="Stark A."/>
            <person name="Stephan W."/>
            <person name="Strausberg R.L."/>
            <person name="Strempel S."/>
            <person name="Sturgill D."/>
            <person name="Sutton G."/>
            <person name="Sutton G.G."/>
            <person name="Tao W."/>
            <person name="Teichmann S."/>
            <person name="Tobari Y.N."/>
            <person name="Tomimura Y."/>
            <person name="Tsolas J.M."/>
            <person name="Valente V.L."/>
            <person name="Venter E."/>
            <person name="Venter J.C."/>
            <person name="Vicario S."/>
            <person name="Vieira F.G."/>
            <person name="Vilella A.J."/>
            <person name="Villasante A."/>
            <person name="Walenz B."/>
            <person name="Wang J."/>
            <person name="Wasserman M."/>
            <person name="Watts T."/>
            <person name="Wilson D."/>
            <person name="Wilson R.K."/>
            <person name="Wing R.A."/>
            <person name="Wolfner M.F."/>
            <person name="Wong A."/>
            <person name="Wong G.K."/>
            <person name="Wu C.I."/>
            <person name="Wu G."/>
            <person name="Yamamoto D."/>
            <person name="Yang H.P."/>
            <person name="Yang S.P."/>
            <person name="Yorke J.A."/>
            <person name="Yoshida K."/>
            <person name="Zdobnov E."/>
            <person name="Zhang P."/>
            <person name="Zhang Y."/>
            <person name="Zimin A.V."/>
            <person name="Baldwin J."/>
            <person name="Abdouelleil A."/>
            <person name="Abdulkadir J."/>
            <person name="Abebe A."/>
            <person name="Abera B."/>
            <person name="Abreu J."/>
            <person name="Acer S.C."/>
            <person name="Aftuck L."/>
            <person name="Alexander A."/>
            <person name="An P."/>
            <person name="Anderson E."/>
            <person name="Anderson S."/>
            <person name="Arachi H."/>
            <person name="Azer M."/>
            <person name="Bachantsang P."/>
            <person name="Barry A."/>
            <person name="Bayul T."/>
            <person name="Berlin A."/>
            <person name="Bessette D."/>
            <person name="Bloom T."/>
            <person name="Blye J."/>
            <person name="Boguslavskiy L."/>
            <person name="Bonnet C."/>
            <person name="Boukhgalter B."/>
            <person name="Bourzgui I."/>
            <person name="Brown A."/>
            <person name="Cahill P."/>
            <person name="Channer S."/>
            <person name="Cheshatsang Y."/>
            <person name="Chuda L."/>
            <person name="Citroen M."/>
            <person name="Collymore A."/>
            <person name="Cooke P."/>
            <person name="Costello M."/>
            <person name="D'Aco K."/>
            <person name="Daza R."/>
            <person name="De Haan G."/>
            <person name="DeGray S."/>
            <person name="DeMaso C."/>
            <person name="Dhargay N."/>
            <person name="Dooley K."/>
            <person name="Dooley E."/>
            <person name="Doricent M."/>
            <person name="Dorje P."/>
            <person name="Dorjee K."/>
            <person name="Dupes A."/>
            <person name="Elong R."/>
            <person name="Falk J."/>
            <person name="Farina A."/>
            <person name="Faro S."/>
            <person name="Ferguson D."/>
            <person name="Fisher S."/>
            <person name="Foley C.D."/>
            <person name="Franke A."/>
            <person name="Friedrich D."/>
            <person name="Gadbois L."/>
            <person name="Gearin G."/>
            <person name="Gearin C.R."/>
            <person name="Giannoukos G."/>
            <person name="Goode T."/>
            <person name="Graham J."/>
            <person name="Grandbois E."/>
            <person name="Grewal S."/>
            <person name="Gyaltsen K."/>
            <person name="Hafez N."/>
            <person name="Hagos B."/>
            <person name="Hall J."/>
            <person name="Henson C."/>
            <person name="Hollinger A."/>
            <person name="Honan T."/>
            <person name="Huard M.D."/>
            <person name="Hughes L."/>
            <person name="Hurhula B."/>
            <person name="Husby M.E."/>
            <person name="Kamat A."/>
            <person name="Kanga B."/>
            <person name="Kashin S."/>
            <person name="Khazanovich D."/>
            <person name="Kisner P."/>
            <person name="Lance K."/>
            <person name="Lara M."/>
            <person name="Lee W."/>
            <person name="Lennon N."/>
            <person name="Letendre F."/>
            <person name="LeVine R."/>
            <person name="Lipovsky A."/>
            <person name="Liu X."/>
            <person name="Liu J."/>
            <person name="Liu S."/>
            <person name="Lokyitsang T."/>
            <person name="Lokyitsang Y."/>
            <person name="Lubonja R."/>
            <person name="Lui A."/>
            <person name="MacDonald P."/>
            <person name="Magnisalis V."/>
            <person name="Maru K."/>
            <person name="Matthews C."/>
            <person name="McCusker W."/>
            <person name="McDonough S."/>
            <person name="Mehta T."/>
            <person name="Meldrim J."/>
            <person name="Meneus L."/>
            <person name="Mihai O."/>
            <person name="Mihalev A."/>
            <person name="Mihova T."/>
            <person name="Mittelman R."/>
            <person name="Mlenga V."/>
            <person name="Montmayeur A."/>
            <person name="Mulrain L."/>
            <person name="Navidi A."/>
            <person name="Naylor J."/>
            <person name="Negash T."/>
            <person name="Nguyen T."/>
            <person name="Nguyen N."/>
            <person name="Nicol R."/>
            <person name="Norbu C."/>
            <person name="Norbu N."/>
            <person name="Novod N."/>
            <person name="O'Neill B."/>
            <person name="Osman S."/>
            <person name="Markiewicz E."/>
            <person name="Oyono O.L."/>
            <person name="Patti C."/>
            <person name="Phunkhang P."/>
            <person name="Pierre F."/>
            <person name="Priest M."/>
            <person name="Raghuraman S."/>
            <person name="Rege F."/>
            <person name="Reyes R."/>
            <person name="Rise C."/>
            <person name="Rogov P."/>
            <person name="Ross K."/>
            <person name="Ryan E."/>
            <person name="Settipalli S."/>
            <person name="Shea T."/>
            <person name="Sherpa N."/>
            <person name="Shi L."/>
            <person name="Shih D."/>
            <person name="Sparrow T."/>
            <person name="Spaulding J."/>
            <person name="Stalker J."/>
            <person name="Stange-Thomann N."/>
            <person name="Stavropoulos S."/>
            <person name="Stone C."/>
            <person name="Strader C."/>
            <person name="Tesfaye S."/>
            <person name="Thomson T."/>
            <person name="Thoulutsang Y."/>
            <person name="Thoulutsang D."/>
            <person name="Topham K."/>
            <person name="Topping I."/>
            <person name="Tsamla T."/>
            <person name="Vassiliev H."/>
            <person name="Vo A."/>
            <person name="Wangchuk T."/>
            <person name="Wangdi T."/>
            <person name="Weiand M."/>
            <person name="Wilkinson J."/>
            <person name="Wilson A."/>
            <person name="Yadav S."/>
            <person name="Young G."/>
            <person name="Yu Q."/>
            <person name="Zembek L."/>
            <person name="Zhong D."/>
            <person name="Zimmer A."/>
            <person name="Zwirko Z."/>
            <person name="Jaffe D.B."/>
            <person name="Alvarez P."/>
            <person name="Brockman W."/>
            <person name="Butler J."/>
            <person name="Chin C."/>
            <person name="Gnerre S."/>
            <person name="Grabherr M."/>
            <person name="Kleber M."/>
            <person name="Mauceli E."/>
            <person name="MacCallum I."/>
        </authorList>
    </citation>
    <scope>NUCLEOTIDE SEQUENCE [LARGE SCALE GENOMIC DNA]</scope>
    <source>
        <strain evidence="3">Tucson 15081-1352.22</strain>
    </source>
</reference>
<gene>
    <name evidence="2" type="primary">Dmoj\GI13737</name>
    <name evidence="2" type="ORF">Dmoj_GI13737</name>
</gene>
<dbReference type="FunCoup" id="B4KKV2">
    <property type="interactions" value="61"/>
</dbReference>
<evidence type="ECO:0008006" key="4">
    <source>
        <dbReference type="Google" id="ProtNLM"/>
    </source>
</evidence>
<keyword evidence="3" id="KW-1185">Reference proteome</keyword>
<dbReference type="PhylomeDB" id="B4KKV2"/>
<accession>B4KKV2</accession>
<dbReference type="eggNOG" id="KOG1110">
    <property type="taxonomic scope" value="Eukaryota"/>
</dbReference>
<evidence type="ECO:0000313" key="3">
    <source>
        <dbReference type="Proteomes" id="UP000009192"/>
    </source>
</evidence>
<dbReference type="KEGG" id="dmo:Dmoj_GI13737"/>
<organism evidence="2 3">
    <name type="scientific">Drosophila mojavensis</name>
    <name type="common">Fruit fly</name>
    <dbReference type="NCBI Taxonomy" id="7230"/>
    <lineage>
        <taxon>Eukaryota</taxon>
        <taxon>Metazoa</taxon>
        <taxon>Ecdysozoa</taxon>
        <taxon>Arthropoda</taxon>
        <taxon>Hexapoda</taxon>
        <taxon>Insecta</taxon>
        <taxon>Pterygota</taxon>
        <taxon>Neoptera</taxon>
        <taxon>Endopterygota</taxon>
        <taxon>Diptera</taxon>
        <taxon>Brachycera</taxon>
        <taxon>Muscomorpha</taxon>
        <taxon>Ephydroidea</taxon>
        <taxon>Drosophilidae</taxon>
        <taxon>Drosophila</taxon>
    </lineage>
</organism>
<dbReference type="SUPFAM" id="SSF55856">
    <property type="entry name" value="Cytochrome b5-like heme/steroid binding domain"/>
    <property type="match status" value="1"/>
</dbReference>
<name>B4KKV2_DROMO</name>
<dbReference type="InterPro" id="IPR036400">
    <property type="entry name" value="Cyt_B5-like_heme/steroid_sf"/>
</dbReference>
<dbReference type="Proteomes" id="UP000009192">
    <property type="component" value="Unassembled WGS sequence"/>
</dbReference>
<proteinExistence type="predicted"/>
<dbReference type="OrthoDB" id="547796at2759"/>
<dbReference type="EMBL" id="CH933807">
    <property type="protein sequence ID" value="EDW11682.1"/>
    <property type="molecule type" value="Genomic_DNA"/>
</dbReference>
<feature type="compositionally biased region" description="Low complexity" evidence="1">
    <location>
        <begin position="95"/>
        <end position="105"/>
    </location>
</feature>